<sequence length="126" mass="13875">MATNLLPITAVTIRATAGNTRTSNSNRQRSSPTSAGNAAAGKWWTPLFGWSSDADYIDNNNNAKKSENDTRSENIPTKTAKFSPGCFTEEKAKELRLRTKESFHDVMYHSAIASRLASDFSNRSSQ</sequence>
<dbReference type="EMBL" id="JBDFQZ010000008">
    <property type="protein sequence ID" value="KAK9697778.1"/>
    <property type="molecule type" value="Genomic_DNA"/>
</dbReference>
<dbReference type="PANTHER" id="PTHR34198">
    <property type="entry name" value="OS01G0175100 PROTEIN"/>
    <property type="match status" value="1"/>
</dbReference>
<evidence type="ECO:0000313" key="3">
    <source>
        <dbReference type="Proteomes" id="UP001443914"/>
    </source>
</evidence>
<comment type="caution">
    <text evidence="2">The sequence shown here is derived from an EMBL/GenBank/DDBJ whole genome shotgun (WGS) entry which is preliminary data.</text>
</comment>
<reference evidence="2" key="1">
    <citation type="submission" date="2024-03" db="EMBL/GenBank/DDBJ databases">
        <title>WGS assembly of Saponaria officinalis var. Norfolk2.</title>
        <authorList>
            <person name="Jenkins J."/>
            <person name="Shu S."/>
            <person name="Grimwood J."/>
            <person name="Barry K."/>
            <person name="Goodstein D."/>
            <person name="Schmutz J."/>
            <person name="Leebens-Mack J."/>
            <person name="Osbourn A."/>
        </authorList>
    </citation>
    <scope>NUCLEOTIDE SEQUENCE [LARGE SCALE GENOMIC DNA]</scope>
    <source>
        <strain evidence="2">JIC</strain>
    </source>
</reference>
<keyword evidence="3" id="KW-1185">Reference proteome</keyword>
<dbReference type="PANTHER" id="PTHR34198:SF1">
    <property type="entry name" value="OS01G0104300 PROTEIN"/>
    <property type="match status" value="1"/>
</dbReference>
<feature type="region of interest" description="Disordered" evidence="1">
    <location>
        <begin position="17"/>
        <end position="39"/>
    </location>
</feature>
<gene>
    <name evidence="2" type="ORF">RND81_08G060800</name>
</gene>
<accession>A0AAW1J356</accession>
<dbReference type="Proteomes" id="UP001443914">
    <property type="component" value="Unassembled WGS sequence"/>
</dbReference>
<dbReference type="AlphaFoldDB" id="A0AAW1J356"/>
<proteinExistence type="predicted"/>
<protein>
    <submittedName>
        <fullName evidence="2">Uncharacterized protein</fullName>
    </submittedName>
</protein>
<name>A0AAW1J356_SAPOF</name>
<organism evidence="2 3">
    <name type="scientific">Saponaria officinalis</name>
    <name type="common">Common soapwort</name>
    <name type="synonym">Lychnis saponaria</name>
    <dbReference type="NCBI Taxonomy" id="3572"/>
    <lineage>
        <taxon>Eukaryota</taxon>
        <taxon>Viridiplantae</taxon>
        <taxon>Streptophyta</taxon>
        <taxon>Embryophyta</taxon>
        <taxon>Tracheophyta</taxon>
        <taxon>Spermatophyta</taxon>
        <taxon>Magnoliopsida</taxon>
        <taxon>eudicotyledons</taxon>
        <taxon>Gunneridae</taxon>
        <taxon>Pentapetalae</taxon>
        <taxon>Caryophyllales</taxon>
        <taxon>Caryophyllaceae</taxon>
        <taxon>Caryophylleae</taxon>
        <taxon>Saponaria</taxon>
    </lineage>
</organism>
<feature type="compositionally biased region" description="Low complexity" evidence="1">
    <location>
        <begin position="19"/>
        <end position="34"/>
    </location>
</feature>
<evidence type="ECO:0000256" key="1">
    <source>
        <dbReference type="SAM" id="MobiDB-lite"/>
    </source>
</evidence>
<evidence type="ECO:0000313" key="2">
    <source>
        <dbReference type="EMBL" id="KAK9697778.1"/>
    </source>
</evidence>
<feature type="region of interest" description="Disordered" evidence="1">
    <location>
        <begin position="60"/>
        <end position="82"/>
    </location>
</feature>